<proteinExistence type="predicted"/>
<evidence type="ECO:0000313" key="2">
    <source>
        <dbReference type="WBParaSite" id="ES5_v2.g7270.t1"/>
    </source>
</evidence>
<organism evidence="1 2">
    <name type="scientific">Panagrolaimus sp. ES5</name>
    <dbReference type="NCBI Taxonomy" id="591445"/>
    <lineage>
        <taxon>Eukaryota</taxon>
        <taxon>Metazoa</taxon>
        <taxon>Ecdysozoa</taxon>
        <taxon>Nematoda</taxon>
        <taxon>Chromadorea</taxon>
        <taxon>Rhabditida</taxon>
        <taxon>Tylenchina</taxon>
        <taxon>Panagrolaimomorpha</taxon>
        <taxon>Panagrolaimoidea</taxon>
        <taxon>Panagrolaimidae</taxon>
        <taxon>Panagrolaimus</taxon>
    </lineage>
</organism>
<protein>
    <submittedName>
        <fullName evidence="2">Uncharacterized protein</fullName>
    </submittedName>
</protein>
<name>A0AC34GS71_9BILA</name>
<evidence type="ECO:0000313" key="1">
    <source>
        <dbReference type="Proteomes" id="UP000887579"/>
    </source>
</evidence>
<dbReference type="WBParaSite" id="ES5_v2.g7270.t1">
    <property type="protein sequence ID" value="ES5_v2.g7270.t1"/>
    <property type="gene ID" value="ES5_v2.g7270"/>
</dbReference>
<dbReference type="Proteomes" id="UP000887579">
    <property type="component" value="Unplaced"/>
</dbReference>
<reference evidence="2" key="1">
    <citation type="submission" date="2022-11" db="UniProtKB">
        <authorList>
            <consortium name="WormBaseParasite"/>
        </authorList>
    </citation>
    <scope>IDENTIFICATION</scope>
</reference>
<sequence>MTDLYAVRRIISSKKEKGKTLYLVDWIPSYTEASNIPKSVIDEYKTYKNGATIIGPYEPSTKNKAKKDWKWVVQLGDQFEIVAHDDVAQKYKDELIKYFMDQTQRPDGITDSFKCVLCQDVCKDTESWEGQEEQNHEAGQIAKCEKLLGHSTIAKIICEDFLKNDLDAIIQHMEDPNTEKSDCKKACQDIKMCK</sequence>
<accession>A0AC34GS71</accession>